<dbReference type="AlphaFoldDB" id="A0A368XQ57"/>
<comment type="caution">
    <text evidence="2">The sequence shown here is derived from an EMBL/GenBank/DDBJ whole genome shotgun (WGS) entry which is preliminary data.</text>
</comment>
<sequence>MFKISTVADKGAPTIETESGPIYADTPEAARYLEAKAIADPLRSLVLGVQAMALTKPQALDLVVQMLASLPAAHERLSEDLRGLRTVLETGGDFAPIMVRLEHDHLSRIQFGMGCTSSSAPAPLRPGTITKDDPRHPEHPLNPTQQHKSLPRNA</sequence>
<dbReference type="RefSeq" id="WP_114469078.1">
    <property type="nucleotide sequence ID" value="NZ_QPJK01000005.1"/>
</dbReference>
<organism evidence="2 3">
    <name type="scientific">Pseudorhodoferax soli</name>
    <dbReference type="NCBI Taxonomy" id="545864"/>
    <lineage>
        <taxon>Bacteria</taxon>
        <taxon>Pseudomonadati</taxon>
        <taxon>Pseudomonadota</taxon>
        <taxon>Betaproteobacteria</taxon>
        <taxon>Burkholderiales</taxon>
        <taxon>Comamonadaceae</taxon>
    </lineage>
</organism>
<accession>A0A368XQ57</accession>
<keyword evidence="3" id="KW-1185">Reference proteome</keyword>
<evidence type="ECO:0000313" key="3">
    <source>
        <dbReference type="Proteomes" id="UP000252884"/>
    </source>
</evidence>
<proteinExistence type="predicted"/>
<dbReference type="EMBL" id="QPJK01000005">
    <property type="protein sequence ID" value="RCW70103.1"/>
    <property type="molecule type" value="Genomic_DNA"/>
</dbReference>
<protein>
    <submittedName>
        <fullName evidence="2">Uncharacterized protein</fullName>
    </submittedName>
</protein>
<evidence type="ECO:0000256" key="1">
    <source>
        <dbReference type="SAM" id="MobiDB-lite"/>
    </source>
</evidence>
<feature type="region of interest" description="Disordered" evidence="1">
    <location>
        <begin position="115"/>
        <end position="154"/>
    </location>
</feature>
<reference evidence="2 3" key="1">
    <citation type="submission" date="2018-07" db="EMBL/GenBank/DDBJ databases">
        <title>Genomic Encyclopedia of Type Strains, Phase IV (KMG-IV): sequencing the most valuable type-strain genomes for metagenomic binning, comparative biology and taxonomic classification.</title>
        <authorList>
            <person name="Goeker M."/>
        </authorList>
    </citation>
    <scope>NUCLEOTIDE SEQUENCE [LARGE SCALE GENOMIC DNA]</scope>
    <source>
        <strain evidence="2 3">DSM 21634</strain>
    </source>
</reference>
<feature type="compositionally biased region" description="Basic and acidic residues" evidence="1">
    <location>
        <begin position="130"/>
        <end position="139"/>
    </location>
</feature>
<gene>
    <name evidence="2" type="ORF">DES41_10539</name>
</gene>
<name>A0A368XQ57_9BURK</name>
<evidence type="ECO:0000313" key="2">
    <source>
        <dbReference type="EMBL" id="RCW70103.1"/>
    </source>
</evidence>
<dbReference type="Proteomes" id="UP000252884">
    <property type="component" value="Unassembled WGS sequence"/>
</dbReference>